<dbReference type="Gene3D" id="1.10.10.10">
    <property type="entry name" value="Winged helix-like DNA-binding domain superfamily/Winged helix DNA-binding domain"/>
    <property type="match status" value="1"/>
</dbReference>
<gene>
    <name evidence="5" type="ORF">ACFO3D_14070</name>
</gene>
<dbReference type="PROSITE" id="PS50949">
    <property type="entry name" value="HTH_GNTR"/>
    <property type="match status" value="1"/>
</dbReference>
<dbReference type="InterPro" id="IPR008920">
    <property type="entry name" value="TF_FadR/GntR_C"/>
</dbReference>
<dbReference type="EMBL" id="JBHSFU010000007">
    <property type="protein sequence ID" value="MFC4559322.1"/>
    <property type="molecule type" value="Genomic_DNA"/>
</dbReference>
<evidence type="ECO:0000256" key="1">
    <source>
        <dbReference type="ARBA" id="ARBA00023015"/>
    </source>
</evidence>
<dbReference type="InterPro" id="IPR036388">
    <property type="entry name" value="WH-like_DNA-bd_sf"/>
</dbReference>
<evidence type="ECO:0000256" key="2">
    <source>
        <dbReference type="ARBA" id="ARBA00023125"/>
    </source>
</evidence>
<dbReference type="Pfam" id="PF00392">
    <property type="entry name" value="GntR"/>
    <property type="match status" value="1"/>
</dbReference>
<keyword evidence="3" id="KW-0804">Transcription</keyword>
<organism evidence="5 6">
    <name type="scientific">Virgibacillus kekensis</name>
    <dbReference type="NCBI Taxonomy" id="202261"/>
    <lineage>
        <taxon>Bacteria</taxon>
        <taxon>Bacillati</taxon>
        <taxon>Bacillota</taxon>
        <taxon>Bacilli</taxon>
        <taxon>Bacillales</taxon>
        <taxon>Bacillaceae</taxon>
        <taxon>Virgibacillus</taxon>
    </lineage>
</organism>
<dbReference type="Proteomes" id="UP001595989">
    <property type="component" value="Unassembled WGS sequence"/>
</dbReference>
<dbReference type="Pfam" id="PF07729">
    <property type="entry name" value="FCD"/>
    <property type="match status" value="1"/>
</dbReference>
<comment type="caution">
    <text evidence="5">The sequence shown here is derived from an EMBL/GenBank/DDBJ whole genome shotgun (WGS) entry which is preliminary data.</text>
</comment>
<accession>A0ABV9DL30</accession>
<feature type="domain" description="HTH gntR-type" evidence="4">
    <location>
        <begin position="9"/>
        <end position="76"/>
    </location>
</feature>
<reference evidence="6" key="1">
    <citation type="journal article" date="2019" name="Int. J. Syst. Evol. Microbiol.">
        <title>The Global Catalogue of Microorganisms (GCM) 10K type strain sequencing project: providing services to taxonomists for standard genome sequencing and annotation.</title>
        <authorList>
            <consortium name="The Broad Institute Genomics Platform"/>
            <consortium name="The Broad Institute Genome Sequencing Center for Infectious Disease"/>
            <person name="Wu L."/>
            <person name="Ma J."/>
        </authorList>
    </citation>
    <scope>NUCLEOTIDE SEQUENCE [LARGE SCALE GENOMIC DNA]</scope>
    <source>
        <strain evidence="6">CGMCC 4.7426</strain>
    </source>
</reference>
<dbReference type="InterPro" id="IPR036390">
    <property type="entry name" value="WH_DNA-bd_sf"/>
</dbReference>
<keyword evidence="6" id="KW-1185">Reference proteome</keyword>
<dbReference type="PANTHER" id="PTHR43537">
    <property type="entry name" value="TRANSCRIPTIONAL REGULATOR, GNTR FAMILY"/>
    <property type="match status" value="1"/>
</dbReference>
<proteinExistence type="predicted"/>
<dbReference type="InterPro" id="IPR000524">
    <property type="entry name" value="Tscrpt_reg_HTH_GntR"/>
</dbReference>
<dbReference type="PANTHER" id="PTHR43537:SF5">
    <property type="entry name" value="UXU OPERON TRANSCRIPTIONAL REGULATOR"/>
    <property type="match status" value="1"/>
</dbReference>
<name>A0ABV9DL30_9BACI</name>
<evidence type="ECO:0000313" key="6">
    <source>
        <dbReference type="Proteomes" id="UP001595989"/>
    </source>
</evidence>
<dbReference type="RefSeq" id="WP_390297215.1">
    <property type="nucleotide sequence ID" value="NZ_JBHSFU010000007.1"/>
</dbReference>
<dbReference type="CDD" id="cd07377">
    <property type="entry name" value="WHTH_GntR"/>
    <property type="match status" value="1"/>
</dbReference>
<keyword evidence="2" id="KW-0238">DNA-binding</keyword>
<sequence length="224" mass="25932">MNSNRNIRVVTKDFVYDQIKQKIISGRLKPDDNVVEESLAKEYEVSRTPLRGALQQLEHEELLVRKPNGRMKVAPITAKEAREIFMVRSRLEGIIAIDAAKHITRKDITFLKHIAYMIEECSEQGLHHDQVDYGMKFHSYLYEISGNKAATKILNLLNNHINRYRRLGLIDKTKRINKEVDDHALILEYIAMGEKNKAELAAQQHVINSMNAAIERIKEFQQPD</sequence>
<dbReference type="Gene3D" id="1.20.120.530">
    <property type="entry name" value="GntR ligand-binding domain-like"/>
    <property type="match status" value="1"/>
</dbReference>
<dbReference type="SMART" id="SM00345">
    <property type="entry name" value="HTH_GNTR"/>
    <property type="match status" value="1"/>
</dbReference>
<evidence type="ECO:0000256" key="3">
    <source>
        <dbReference type="ARBA" id="ARBA00023163"/>
    </source>
</evidence>
<keyword evidence="1" id="KW-0805">Transcription regulation</keyword>
<protein>
    <submittedName>
        <fullName evidence="5">GntR family transcriptional regulator</fullName>
    </submittedName>
</protein>
<evidence type="ECO:0000259" key="4">
    <source>
        <dbReference type="PROSITE" id="PS50949"/>
    </source>
</evidence>
<dbReference type="SUPFAM" id="SSF46785">
    <property type="entry name" value="Winged helix' DNA-binding domain"/>
    <property type="match status" value="1"/>
</dbReference>
<dbReference type="SMART" id="SM00895">
    <property type="entry name" value="FCD"/>
    <property type="match status" value="1"/>
</dbReference>
<evidence type="ECO:0000313" key="5">
    <source>
        <dbReference type="EMBL" id="MFC4559322.1"/>
    </source>
</evidence>
<dbReference type="SUPFAM" id="SSF48008">
    <property type="entry name" value="GntR ligand-binding domain-like"/>
    <property type="match status" value="1"/>
</dbReference>
<dbReference type="InterPro" id="IPR011711">
    <property type="entry name" value="GntR_C"/>
</dbReference>